<evidence type="ECO:0000256" key="11">
    <source>
        <dbReference type="ARBA" id="ARBA00023180"/>
    </source>
</evidence>
<dbReference type="GeneID" id="103498983"/>
<keyword evidence="16" id="KW-1185">Reference proteome</keyword>
<evidence type="ECO:0000256" key="8">
    <source>
        <dbReference type="ARBA" id="ARBA00022989"/>
    </source>
</evidence>
<evidence type="ECO:0000256" key="4">
    <source>
        <dbReference type="ARBA" id="ARBA00022614"/>
    </source>
</evidence>
<keyword evidence="8 12" id="KW-1133">Transmembrane helix</keyword>
<name>A0A1S3CC35_CUCME</name>
<evidence type="ECO:0000256" key="10">
    <source>
        <dbReference type="ARBA" id="ARBA00023170"/>
    </source>
</evidence>
<dbReference type="RefSeq" id="XP_008460051.1">
    <property type="nucleotide sequence ID" value="XM_008461829.2"/>
</dbReference>
<dbReference type="Pfam" id="PF00560">
    <property type="entry name" value="LRR_1"/>
    <property type="match status" value="7"/>
</dbReference>
<dbReference type="InterPro" id="IPR032675">
    <property type="entry name" value="LRR_dom_sf"/>
</dbReference>
<keyword evidence="4" id="KW-0433">Leucine-rich repeat</keyword>
<dbReference type="EnsemblPlants" id="MELO3C022459.2.1">
    <property type="protein sequence ID" value="MELO3C022459.2.1"/>
    <property type="gene ID" value="MELO3C022459.2"/>
</dbReference>
<dbReference type="Pfam" id="PF08263">
    <property type="entry name" value="LRRNT_2"/>
    <property type="match status" value="1"/>
</dbReference>
<comment type="similarity">
    <text evidence="2">Belongs to the RLP family.</text>
</comment>
<protein>
    <submittedName>
        <fullName evidence="17">Receptor like protein 30-like</fullName>
    </submittedName>
</protein>
<feature type="domain" description="Leucine-rich repeat-containing N-terminal plant-type" evidence="14">
    <location>
        <begin position="39"/>
        <end position="86"/>
    </location>
</feature>
<feature type="chain" id="PRO_5044565600" evidence="13">
    <location>
        <begin position="29"/>
        <end position="1043"/>
    </location>
</feature>
<dbReference type="Gramene" id="MELO3C022459.2.1">
    <property type="protein sequence ID" value="MELO3C022459.2.1"/>
    <property type="gene ID" value="MELO3C022459.2"/>
</dbReference>
<keyword evidence="3" id="KW-1003">Cell membrane</keyword>
<keyword evidence="5 12" id="KW-0812">Transmembrane</keyword>
<reference evidence="15" key="1">
    <citation type="submission" date="2023-03" db="UniProtKB">
        <authorList>
            <consortium name="EnsemblPlants"/>
        </authorList>
    </citation>
    <scope>IDENTIFICATION</scope>
</reference>
<dbReference type="InterPro" id="IPR025875">
    <property type="entry name" value="Leu-rich_rpt_4"/>
</dbReference>
<sequence length="1043" mass="116819">MALSLYELKVVCNFFLLFLFLCNLVVNSHHHDHVCDPKQSSKLLEFKNAFSLETTWPSTFCSGSSPPTTTWNESTDCCLWDGVECDDEGRGHVVGLHLGCSLLQGTLHPNNTLFTLSHIRTLNLSYNYLDGSPFAPQFGMLTNLRVLDLSRSFFQGNVPLQISHLSNLVSLHLSYNYRLSVSNLVMNQLVHNLTNLKDLGLAYTNLSDITPSSNFMNFSLSLESLDVSASMLSGYFPDYILSLTNFRVLNLYYNSELNGNLPRSNWSKSLQILDLSQTNFSGGIPNSISEAKVLSYLDLSDCNFNGEIPNFEIHSNPLIMDQLVPNCVLNLTQTPSSSTSFANVCSNILFPNLVYLSLEYNSFVAAIPSWIYSLPKVRYLSLSNNNFSSNFMKDFQSNSLRILDFSYNNLQGEISKSIYRQLNLTYLGLENNNLSGVLNLDMLLSITRLHDLSVSNNRQLSILSTNVTSSNLTSIRMRSLNLEKIPHFLRYHKKLEFVDLSNNQIVGKIPDWFSEVSGLNELFLSHNFLFTGIEVLHAMPNLTTVDLSFNLFNKLPVPILLPSIIETFSVSHNEVSGNIHSSICQATSLSYLDLSFNSFSGELPSCLSNMTNLQTLILKSNNFAGPIPMPAPSISFYIASENQFIGEIPLSICLALRLRILSISNNRMSGTIPPCLANITSLEILDLKNNNFSGTIPTFFSTGCQLNRLDLNNNQIEGELPQSLLNCENLQVLDLGKNNITGHFPYWLKSALYLQVIILRSNQFYGRINNTFNKDSFSNLRIIDLSHNNFDGPLPSNFIKNMRAIKEEGNKRSNSFQDPAVRIYYQDSIVISSKGTEQKFERILLILKTIDLSSNDFSGEIPKEIGMLRSLIGLNLSHNKLIGRIPTSIGNLNNLEWLDLSSNQLFGSIPPQLVALTFLSYLNLSQNQLSGSIPEGKQFDTFESSSYLGNLGLCGNPLPKCEHPNDHKSQVPHEEEEGESSEKGIWVKAVFIGYGCGIIFGVLIGYLVFHYGKPVWIVAKVEGKRSQKIQTSRNSRSSRKRCN</sequence>
<evidence type="ECO:0000256" key="12">
    <source>
        <dbReference type="SAM" id="Phobius"/>
    </source>
</evidence>
<comment type="subcellular location">
    <subcellularLocation>
        <location evidence="1">Cell membrane</location>
        <topology evidence="1">Single-pass type I membrane protein</topology>
    </subcellularLocation>
</comment>
<dbReference type="InterPro" id="IPR013210">
    <property type="entry name" value="LRR_N_plant-typ"/>
</dbReference>
<dbReference type="SMR" id="A0A1S3CC35"/>
<dbReference type="GO" id="GO:0005886">
    <property type="term" value="C:plasma membrane"/>
    <property type="evidence" value="ECO:0007669"/>
    <property type="project" value="UniProtKB-SubCell"/>
</dbReference>
<keyword evidence="6 13" id="KW-0732">Signal</keyword>
<evidence type="ECO:0000256" key="2">
    <source>
        <dbReference type="ARBA" id="ARBA00009592"/>
    </source>
</evidence>
<dbReference type="Pfam" id="PF13855">
    <property type="entry name" value="LRR_8"/>
    <property type="match status" value="3"/>
</dbReference>
<keyword evidence="9 12" id="KW-0472">Membrane</keyword>
<keyword evidence="10" id="KW-0675">Receptor</keyword>
<evidence type="ECO:0000256" key="1">
    <source>
        <dbReference type="ARBA" id="ARBA00004251"/>
    </source>
</evidence>
<dbReference type="Gene3D" id="3.80.10.10">
    <property type="entry name" value="Ribonuclease Inhibitor"/>
    <property type="match status" value="5"/>
</dbReference>
<dbReference type="PANTHER" id="PTHR48061">
    <property type="entry name" value="LEUCINE-RICH REPEAT RECEPTOR PROTEIN KINASE EMS1-LIKE-RELATED"/>
    <property type="match status" value="1"/>
</dbReference>
<organism evidence="16 17">
    <name type="scientific">Cucumis melo</name>
    <name type="common">Muskmelon</name>
    <dbReference type="NCBI Taxonomy" id="3656"/>
    <lineage>
        <taxon>Eukaryota</taxon>
        <taxon>Viridiplantae</taxon>
        <taxon>Streptophyta</taxon>
        <taxon>Embryophyta</taxon>
        <taxon>Tracheophyta</taxon>
        <taxon>Spermatophyta</taxon>
        <taxon>Magnoliopsida</taxon>
        <taxon>eudicotyledons</taxon>
        <taxon>Gunneridae</taxon>
        <taxon>Pentapetalae</taxon>
        <taxon>rosids</taxon>
        <taxon>fabids</taxon>
        <taxon>Cucurbitales</taxon>
        <taxon>Cucurbitaceae</taxon>
        <taxon>Benincaseae</taxon>
        <taxon>Cucumis</taxon>
    </lineage>
</organism>
<dbReference type="InterPro" id="IPR046956">
    <property type="entry name" value="RLP23-like"/>
</dbReference>
<gene>
    <name evidence="17" type="primary">LOC103498983</name>
    <name evidence="15" type="synonym">103498983</name>
</gene>
<dbReference type="InterPro" id="IPR001611">
    <property type="entry name" value="Leu-rich_rpt"/>
</dbReference>
<dbReference type="AlphaFoldDB" id="A0A1S3CC35"/>
<dbReference type="FunFam" id="3.80.10.10:FF:000213">
    <property type="entry name" value="Tyrosine-sulfated glycopeptide receptor 1"/>
    <property type="match status" value="1"/>
</dbReference>
<dbReference type="eggNOG" id="KOG0619">
    <property type="taxonomic scope" value="Eukaryota"/>
</dbReference>
<keyword evidence="11" id="KW-0325">Glycoprotein</keyword>
<evidence type="ECO:0000256" key="3">
    <source>
        <dbReference type="ARBA" id="ARBA00022475"/>
    </source>
</evidence>
<evidence type="ECO:0000256" key="13">
    <source>
        <dbReference type="SAM" id="SignalP"/>
    </source>
</evidence>
<evidence type="ECO:0000259" key="14">
    <source>
        <dbReference type="Pfam" id="PF08263"/>
    </source>
</evidence>
<feature type="signal peptide" evidence="13">
    <location>
        <begin position="1"/>
        <end position="28"/>
    </location>
</feature>
<feature type="transmembrane region" description="Helical" evidence="12">
    <location>
        <begin position="985"/>
        <end position="1009"/>
    </location>
</feature>
<reference evidence="17" key="2">
    <citation type="submission" date="2025-04" db="UniProtKB">
        <authorList>
            <consortium name="RefSeq"/>
        </authorList>
    </citation>
    <scope>IDENTIFICATION</scope>
</reference>
<evidence type="ECO:0000313" key="16">
    <source>
        <dbReference type="Proteomes" id="UP001652600"/>
    </source>
</evidence>
<dbReference type="Pfam" id="PF12799">
    <property type="entry name" value="LRR_4"/>
    <property type="match status" value="1"/>
</dbReference>
<evidence type="ECO:0000313" key="15">
    <source>
        <dbReference type="EnsemblPlants" id="MELO3C022459.2.1"/>
    </source>
</evidence>
<keyword evidence="7" id="KW-0677">Repeat</keyword>
<dbReference type="SMART" id="SM00369">
    <property type="entry name" value="LRR_TYP"/>
    <property type="match status" value="9"/>
</dbReference>
<dbReference type="KEGG" id="cmo:103498983"/>
<dbReference type="FunFam" id="3.80.10.10:FF:000041">
    <property type="entry name" value="LRR receptor-like serine/threonine-protein kinase ERECTA"/>
    <property type="match status" value="1"/>
</dbReference>
<dbReference type="SUPFAM" id="SSF52058">
    <property type="entry name" value="L domain-like"/>
    <property type="match status" value="3"/>
</dbReference>
<evidence type="ECO:0000256" key="5">
    <source>
        <dbReference type="ARBA" id="ARBA00022692"/>
    </source>
</evidence>
<dbReference type="InterPro" id="IPR003591">
    <property type="entry name" value="Leu-rich_rpt_typical-subtyp"/>
</dbReference>
<dbReference type="InParanoid" id="A0A1S3CC35"/>
<evidence type="ECO:0000256" key="6">
    <source>
        <dbReference type="ARBA" id="ARBA00022729"/>
    </source>
</evidence>
<dbReference type="SUPFAM" id="SSF52047">
    <property type="entry name" value="RNI-like"/>
    <property type="match status" value="1"/>
</dbReference>
<evidence type="ECO:0000256" key="7">
    <source>
        <dbReference type="ARBA" id="ARBA00022737"/>
    </source>
</evidence>
<dbReference type="PROSITE" id="PS51450">
    <property type="entry name" value="LRR"/>
    <property type="match status" value="2"/>
</dbReference>
<evidence type="ECO:0000256" key="9">
    <source>
        <dbReference type="ARBA" id="ARBA00023136"/>
    </source>
</evidence>
<dbReference type="Proteomes" id="UP001652600">
    <property type="component" value="Chromosome 11"/>
</dbReference>
<dbReference type="PANTHER" id="PTHR48061:SF50">
    <property type="entry name" value="LEUCINE-RICH REPEAT-CONTAINING N-TERMINAL PLANT-TYPE DOMAIN-CONTAINING PROTEIN"/>
    <property type="match status" value="1"/>
</dbReference>
<dbReference type="OrthoDB" id="442066at2759"/>
<evidence type="ECO:0000313" key="17">
    <source>
        <dbReference type="RefSeq" id="XP_008460051.1"/>
    </source>
</evidence>
<accession>A0A1S3CC35</accession>
<proteinExistence type="inferred from homology"/>